<dbReference type="Proteomes" id="UP001238088">
    <property type="component" value="Unassembled WGS sequence"/>
</dbReference>
<dbReference type="PROSITE" id="PS50262">
    <property type="entry name" value="G_PROTEIN_RECEP_F1_2"/>
    <property type="match status" value="1"/>
</dbReference>
<keyword evidence="8" id="KW-1185">Reference proteome</keyword>
<feature type="transmembrane region" description="Helical" evidence="5">
    <location>
        <begin position="6"/>
        <end position="26"/>
    </location>
</feature>
<dbReference type="EMBL" id="JAUSUB010000038">
    <property type="protein sequence ID" value="MDQ0273382.1"/>
    <property type="molecule type" value="Genomic_DNA"/>
</dbReference>
<evidence type="ECO:0000256" key="3">
    <source>
        <dbReference type="ARBA" id="ARBA00022989"/>
    </source>
</evidence>
<comment type="caution">
    <text evidence="7">The sequence shown here is derived from an EMBL/GenBank/DDBJ whole genome shotgun (WGS) entry which is preliminary data.</text>
</comment>
<proteinExistence type="predicted"/>
<accession>A0ABU0ARG4</accession>
<protein>
    <submittedName>
        <fullName evidence="7">Heme/copper-type cytochrome/quinol oxidase subunit 2</fullName>
    </submittedName>
</protein>
<keyword evidence="4 5" id="KW-0472">Membrane</keyword>
<sequence>MWDLYVKYALPILILVIIGTSILRVIRKYKNTDKHNEKSKIVKSLVISLIITFLFISITTMILINNVLK</sequence>
<comment type="subcellular location">
    <subcellularLocation>
        <location evidence="1">Membrane</location>
    </subcellularLocation>
</comment>
<evidence type="ECO:0000313" key="8">
    <source>
        <dbReference type="Proteomes" id="UP001238088"/>
    </source>
</evidence>
<feature type="transmembrane region" description="Helical" evidence="5">
    <location>
        <begin position="46"/>
        <end position="68"/>
    </location>
</feature>
<organism evidence="7 8">
    <name type="scientific">Cytobacillus purgationiresistens</name>
    <dbReference type="NCBI Taxonomy" id="863449"/>
    <lineage>
        <taxon>Bacteria</taxon>
        <taxon>Bacillati</taxon>
        <taxon>Bacillota</taxon>
        <taxon>Bacilli</taxon>
        <taxon>Bacillales</taxon>
        <taxon>Bacillaceae</taxon>
        <taxon>Cytobacillus</taxon>
    </lineage>
</organism>
<reference evidence="7 8" key="1">
    <citation type="submission" date="2023-07" db="EMBL/GenBank/DDBJ databases">
        <title>Genomic Encyclopedia of Type Strains, Phase IV (KMG-IV): sequencing the most valuable type-strain genomes for metagenomic binning, comparative biology and taxonomic classification.</title>
        <authorList>
            <person name="Goeker M."/>
        </authorList>
    </citation>
    <scope>NUCLEOTIDE SEQUENCE [LARGE SCALE GENOMIC DNA]</scope>
    <source>
        <strain evidence="7 8">DSM 23494</strain>
    </source>
</reference>
<keyword evidence="3 5" id="KW-1133">Transmembrane helix</keyword>
<evidence type="ECO:0000256" key="1">
    <source>
        <dbReference type="ARBA" id="ARBA00004370"/>
    </source>
</evidence>
<evidence type="ECO:0000256" key="5">
    <source>
        <dbReference type="SAM" id="Phobius"/>
    </source>
</evidence>
<dbReference type="InterPro" id="IPR017452">
    <property type="entry name" value="GPCR_Rhodpsn_7TM"/>
</dbReference>
<evidence type="ECO:0000256" key="4">
    <source>
        <dbReference type="ARBA" id="ARBA00023136"/>
    </source>
</evidence>
<evidence type="ECO:0000256" key="2">
    <source>
        <dbReference type="ARBA" id="ARBA00022692"/>
    </source>
</evidence>
<gene>
    <name evidence="7" type="ORF">J2S17_005314</name>
</gene>
<keyword evidence="2 5" id="KW-0812">Transmembrane</keyword>
<name>A0ABU0ARG4_9BACI</name>
<feature type="domain" description="G-protein coupled receptors family 1 profile" evidence="6">
    <location>
        <begin position="1"/>
        <end position="69"/>
    </location>
</feature>
<evidence type="ECO:0000259" key="6">
    <source>
        <dbReference type="PROSITE" id="PS50262"/>
    </source>
</evidence>
<evidence type="ECO:0000313" key="7">
    <source>
        <dbReference type="EMBL" id="MDQ0273382.1"/>
    </source>
</evidence>